<dbReference type="InterPro" id="IPR011614">
    <property type="entry name" value="Catalase_core"/>
</dbReference>
<reference evidence="2 3" key="1">
    <citation type="submission" date="2018-07" db="EMBL/GenBank/DDBJ databases">
        <title>Modular assembly of carbohydrate-degrading microbial communities in the ocean.</title>
        <authorList>
            <person name="Enke T.N."/>
            <person name="Datta M.S."/>
            <person name="Schwartzman J.A."/>
            <person name="Cermak N."/>
            <person name="Schmitz D.A."/>
            <person name="Barrere J."/>
            <person name="Cordero O.X."/>
        </authorList>
    </citation>
    <scope>NUCLEOTIDE SEQUENCE [LARGE SCALE GENOMIC DNA]</scope>
    <source>
        <strain evidence="2 3">C3M10</strain>
    </source>
</reference>
<organism evidence="2 3">
    <name type="scientific">Phaeobacter gallaeciensis</name>
    <dbReference type="NCBI Taxonomy" id="60890"/>
    <lineage>
        <taxon>Bacteria</taxon>
        <taxon>Pseudomonadati</taxon>
        <taxon>Pseudomonadota</taxon>
        <taxon>Alphaproteobacteria</taxon>
        <taxon>Rhodobacterales</taxon>
        <taxon>Roseobacteraceae</taxon>
        <taxon>Phaeobacter</taxon>
    </lineage>
</organism>
<name>A0A366X9K2_9RHOB</name>
<protein>
    <recommendedName>
        <fullName evidence="1">Catalase core domain-containing protein</fullName>
    </recommendedName>
</protein>
<sequence length="69" mass="7650">MSSLTSTHAGKLSAADNDRDVRGYTLKFNIEEGHWDLFGNNTPVSSYMAHTISRIPPYTESLSSYQLAV</sequence>
<comment type="caution">
    <text evidence="2">The sequence shown here is derived from an EMBL/GenBank/DDBJ whole genome shotgun (WGS) entry which is preliminary data.</text>
</comment>
<dbReference type="Gene3D" id="2.40.180.10">
    <property type="entry name" value="Catalase core domain"/>
    <property type="match status" value="1"/>
</dbReference>
<dbReference type="EMBL" id="QOCE01000004">
    <property type="protein sequence ID" value="RBW61966.1"/>
    <property type="molecule type" value="Genomic_DNA"/>
</dbReference>
<dbReference type="Proteomes" id="UP000252706">
    <property type="component" value="Unassembled WGS sequence"/>
</dbReference>
<proteinExistence type="predicted"/>
<dbReference type="InterPro" id="IPR020835">
    <property type="entry name" value="Catalase_sf"/>
</dbReference>
<dbReference type="AlphaFoldDB" id="A0A366X9K2"/>
<gene>
    <name evidence="2" type="ORF">DS909_01465</name>
</gene>
<accession>A0A366X9K2</accession>
<dbReference type="SUPFAM" id="SSF56634">
    <property type="entry name" value="Heme-dependent catalase-like"/>
    <property type="match status" value="1"/>
</dbReference>
<evidence type="ECO:0000313" key="2">
    <source>
        <dbReference type="EMBL" id="RBW61966.1"/>
    </source>
</evidence>
<dbReference type="RefSeq" id="WP_113821669.1">
    <property type="nucleotide sequence ID" value="NZ_QOCE01000004.1"/>
</dbReference>
<feature type="domain" description="Catalase core" evidence="1">
    <location>
        <begin position="6"/>
        <end position="44"/>
    </location>
</feature>
<dbReference type="OrthoDB" id="9761719at2"/>
<evidence type="ECO:0000259" key="1">
    <source>
        <dbReference type="Pfam" id="PF00199"/>
    </source>
</evidence>
<evidence type="ECO:0000313" key="3">
    <source>
        <dbReference type="Proteomes" id="UP000252706"/>
    </source>
</evidence>
<dbReference type="Pfam" id="PF00199">
    <property type="entry name" value="Catalase"/>
    <property type="match status" value="1"/>
</dbReference>
<dbReference type="GO" id="GO:0004096">
    <property type="term" value="F:catalase activity"/>
    <property type="evidence" value="ECO:0007669"/>
    <property type="project" value="InterPro"/>
</dbReference>
<dbReference type="GO" id="GO:0020037">
    <property type="term" value="F:heme binding"/>
    <property type="evidence" value="ECO:0007669"/>
    <property type="project" value="InterPro"/>
</dbReference>